<gene>
    <name evidence="2" type="ORF">N0V93_001377</name>
</gene>
<protein>
    <recommendedName>
        <fullName evidence="1">AB hydrolase-1 domain-containing protein</fullName>
    </recommendedName>
</protein>
<dbReference type="AlphaFoldDB" id="A0A9W8Z3M9"/>
<evidence type="ECO:0000313" key="3">
    <source>
        <dbReference type="Proteomes" id="UP001140453"/>
    </source>
</evidence>
<dbReference type="Proteomes" id="UP001140453">
    <property type="component" value="Unassembled WGS sequence"/>
</dbReference>
<keyword evidence="3" id="KW-1185">Reference proteome</keyword>
<comment type="caution">
    <text evidence="2">The sequence shown here is derived from an EMBL/GenBank/DDBJ whole genome shotgun (WGS) entry which is preliminary data.</text>
</comment>
<proteinExistence type="predicted"/>
<accession>A0A9W8Z3M9</accession>
<dbReference type="InterPro" id="IPR000073">
    <property type="entry name" value="AB_hydrolase_1"/>
</dbReference>
<feature type="domain" description="AB hydrolase-1" evidence="1">
    <location>
        <begin position="124"/>
        <end position="383"/>
    </location>
</feature>
<organism evidence="2 3">
    <name type="scientific">Gnomoniopsis smithogilvyi</name>
    <dbReference type="NCBI Taxonomy" id="1191159"/>
    <lineage>
        <taxon>Eukaryota</taxon>
        <taxon>Fungi</taxon>
        <taxon>Dikarya</taxon>
        <taxon>Ascomycota</taxon>
        <taxon>Pezizomycotina</taxon>
        <taxon>Sordariomycetes</taxon>
        <taxon>Sordariomycetidae</taxon>
        <taxon>Diaporthales</taxon>
        <taxon>Gnomoniaceae</taxon>
        <taxon>Gnomoniopsis</taxon>
    </lineage>
</organism>
<dbReference type="SUPFAM" id="SSF53474">
    <property type="entry name" value="alpha/beta-Hydrolases"/>
    <property type="match status" value="1"/>
</dbReference>
<dbReference type="EMBL" id="JAPEVB010000001">
    <property type="protein sequence ID" value="KAJ4397153.1"/>
    <property type="molecule type" value="Genomic_DNA"/>
</dbReference>
<reference evidence="2" key="1">
    <citation type="submission" date="2022-10" db="EMBL/GenBank/DDBJ databases">
        <title>Tapping the CABI collections for fungal endophytes: first genome assemblies for Collariella, Neodidymelliopsis, Ascochyta clinopodiicola, Didymella pomorum, Didymosphaeria variabile, Neocosmospora piperis and Neocucurbitaria cava.</title>
        <authorList>
            <person name="Hill R."/>
        </authorList>
    </citation>
    <scope>NUCLEOTIDE SEQUENCE</scope>
    <source>
        <strain evidence="2">IMI 355082</strain>
    </source>
</reference>
<name>A0A9W8Z3M9_9PEZI</name>
<sequence>MKFLGSTGFLRLAPIREHSNTYNTLPRISPAISLAALIITYIQLTAARNCQELNLSVPLTATNTILNLPSLGNNIAVTDFILNLTETGRNLAQELSTGSSQISGTYHVGATLCTPPDPSTTLQVLSHGIGFTRTYWDFPAYSYVDAALARGYATLAYDRLGSGVSRFSSRTEGDLDPVNELQAPLEVALLSALTQLARSGGLQQSENNATFDRVLHVGHSLGSISIYGAVTAEPMLSDGIALTGFTADGSYVPYFQFASNFVSAVGGQGDYPAGYVTFATSSALHTNQFAPGGAFDAGLLEPLFQDLQPTGLGSILTLGGPLASVNGFQGPVLDVTGTRDLPFCGGNCEAVEPSLPAQVGGLFPNASKFEAVVVPGAGHALNLHLSWETTYTAILDFFDTLTT</sequence>
<dbReference type="InterPro" id="IPR029058">
    <property type="entry name" value="AB_hydrolase_fold"/>
</dbReference>
<evidence type="ECO:0000259" key="1">
    <source>
        <dbReference type="Pfam" id="PF12697"/>
    </source>
</evidence>
<dbReference type="OrthoDB" id="190201at2759"/>
<evidence type="ECO:0000313" key="2">
    <source>
        <dbReference type="EMBL" id="KAJ4397153.1"/>
    </source>
</evidence>
<dbReference type="Pfam" id="PF12697">
    <property type="entry name" value="Abhydrolase_6"/>
    <property type="match status" value="1"/>
</dbReference>
<dbReference type="Gene3D" id="3.40.50.1820">
    <property type="entry name" value="alpha/beta hydrolase"/>
    <property type="match status" value="1"/>
</dbReference>